<keyword evidence="5" id="KW-0805">Transcription regulation</keyword>
<keyword evidence="3" id="KW-0678">Repressor</keyword>
<name>A0A3N1P2D8_9GAMM</name>
<gene>
    <name evidence="11" type="ORF">EDC28_109111</name>
</gene>
<reference evidence="11 12" key="1">
    <citation type="submission" date="2018-11" db="EMBL/GenBank/DDBJ databases">
        <title>Genomic Encyclopedia of Type Strains, Phase IV (KMG-IV): sequencing the most valuable type-strain genomes for metagenomic binning, comparative biology and taxonomic classification.</title>
        <authorList>
            <person name="Goeker M."/>
        </authorList>
    </citation>
    <scope>NUCLEOTIDE SEQUENCE [LARGE SCALE GENOMIC DNA]</scope>
    <source>
        <strain evidence="11 12">DSM 21945</strain>
    </source>
</reference>
<dbReference type="GO" id="GO:0045892">
    <property type="term" value="P:negative regulation of DNA-templated transcription"/>
    <property type="evidence" value="ECO:0007669"/>
    <property type="project" value="InterPro"/>
</dbReference>
<dbReference type="OrthoDB" id="7064195at2"/>
<accession>A0A3N1P2D8</accession>
<feature type="compositionally biased region" description="Low complexity" evidence="9">
    <location>
        <begin position="25"/>
        <end position="43"/>
    </location>
</feature>
<dbReference type="GO" id="GO:0044781">
    <property type="term" value="P:bacterial-type flagellum organization"/>
    <property type="evidence" value="ECO:0007669"/>
    <property type="project" value="UniProtKB-KW"/>
</dbReference>
<evidence type="ECO:0000256" key="8">
    <source>
        <dbReference type="ARBA" id="ARBA00030117"/>
    </source>
</evidence>
<feature type="region of interest" description="Disordered" evidence="9">
    <location>
        <begin position="1"/>
        <end position="43"/>
    </location>
</feature>
<evidence type="ECO:0000256" key="9">
    <source>
        <dbReference type="SAM" id="MobiDB-lite"/>
    </source>
</evidence>
<sequence length="110" mass="11838">MAINKVNQGQTADIQSARLKQAEGQTKAQQAQSQQTTAPQTTAKLAQDAVSITPQAAGLDKMQKNMSSEAPFDKDKVDSLKKAIAAGQYKVDPDKLADKLLDFEDTLFGN</sequence>
<evidence type="ECO:0000313" key="11">
    <source>
        <dbReference type="EMBL" id="ROQ22625.1"/>
    </source>
</evidence>
<keyword evidence="12" id="KW-1185">Reference proteome</keyword>
<dbReference type="AlphaFoldDB" id="A0A3N1P2D8"/>
<dbReference type="NCBIfam" id="TIGR03824">
    <property type="entry name" value="FlgM_jcvi"/>
    <property type="match status" value="1"/>
</dbReference>
<evidence type="ECO:0000256" key="7">
    <source>
        <dbReference type="ARBA" id="ARBA00024739"/>
    </source>
</evidence>
<keyword evidence="4" id="KW-1005">Bacterial flagellum biogenesis</keyword>
<comment type="similarity">
    <text evidence="1">Belongs to the FlgM family.</text>
</comment>
<evidence type="ECO:0000256" key="1">
    <source>
        <dbReference type="ARBA" id="ARBA00005322"/>
    </source>
</evidence>
<evidence type="ECO:0000256" key="6">
    <source>
        <dbReference type="ARBA" id="ARBA00023163"/>
    </source>
</evidence>
<keyword evidence="6" id="KW-0804">Transcription</keyword>
<evidence type="ECO:0000256" key="5">
    <source>
        <dbReference type="ARBA" id="ARBA00023015"/>
    </source>
</evidence>
<feature type="domain" description="Anti-sigma-28 factor FlgM C-terminal" evidence="10">
    <location>
        <begin position="48"/>
        <end position="102"/>
    </location>
</feature>
<evidence type="ECO:0000256" key="2">
    <source>
        <dbReference type="ARBA" id="ARBA00017823"/>
    </source>
</evidence>
<dbReference type="RefSeq" id="WP_050660579.1">
    <property type="nucleotide sequence ID" value="NZ_JBLXAC010000003.1"/>
</dbReference>
<dbReference type="InterPro" id="IPR031316">
    <property type="entry name" value="FlgM_C"/>
</dbReference>
<evidence type="ECO:0000259" key="10">
    <source>
        <dbReference type="Pfam" id="PF04316"/>
    </source>
</evidence>
<organism evidence="11 12">
    <name type="scientific">Gallaecimonas pentaromativorans</name>
    <dbReference type="NCBI Taxonomy" id="584787"/>
    <lineage>
        <taxon>Bacteria</taxon>
        <taxon>Pseudomonadati</taxon>
        <taxon>Pseudomonadota</taxon>
        <taxon>Gammaproteobacteria</taxon>
        <taxon>Enterobacterales</taxon>
        <taxon>Gallaecimonadaceae</taxon>
        <taxon>Gallaecimonas</taxon>
    </lineage>
</organism>
<comment type="function">
    <text evidence="7">Responsible for the coupling of flagellin expression to flagellar assembly by preventing expression of the flagellin genes when a component of the middle class of proteins is defective. It negatively regulates flagellar genes by inhibiting the activity of FliA by directly binding to FliA.</text>
</comment>
<dbReference type="Pfam" id="PF04316">
    <property type="entry name" value="FlgM"/>
    <property type="match status" value="1"/>
</dbReference>
<evidence type="ECO:0000256" key="3">
    <source>
        <dbReference type="ARBA" id="ARBA00022491"/>
    </source>
</evidence>
<protein>
    <recommendedName>
        <fullName evidence="2">Negative regulator of flagellin synthesis</fullName>
    </recommendedName>
    <alternativeName>
        <fullName evidence="8">Anti-sigma-28 factor</fullName>
    </alternativeName>
</protein>
<comment type="caution">
    <text evidence="11">The sequence shown here is derived from an EMBL/GenBank/DDBJ whole genome shotgun (WGS) entry which is preliminary data.</text>
</comment>
<proteinExistence type="inferred from homology"/>
<dbReference type="InterPro" id="IPR035890">
    <property type="entry name" value="Anti-sigma-28_factor_FlgM_sf"/>
</dbReference>
<dbReference type="STRING" id="584787.GCA_001247655_02040"/>
<dbReference type="SUPFAM" id="SSF101498">
    <property type="entry name" value="Anti-sigma factor FlgM"/>
    <property type="match status" value="1"/>
</dbReference>
<evidence type="ECO:0000256" key="4">
    <source>
        <dbReference type="ARBA" id="ARBA00022795"/>
    </source>
</evidence>
<dbReference type="InterPro" id="IPR007412">
    <property type="entry name" value="FlgM"/>
</dbReference>
<feature type="compositionally biased region" description="Polar residues" evidence="9">
    <location>
        <begin position="1"/>
        <end position="14"/>
    </location>
</feature>
<evidence type="ECO:0000313" key="12">
    <source>
        <dbReference type="Proteomes" id="UP000268033"/>
    </source>
</evidence>
<dbReference type="Proteomes" id="UP000268033">
    <property type="component" value="Unassembled WGS sequence"/>
</dbReference>
<dbReference type="EMBL" id="RJUL01000009">
    <property type="protein sequence ID" value="ROQ22625.1"/>
    <property type="molecule type" value="Genomic_DNA"/>
</dbReference>